<feature type="transmembrane region" description="Helical" evidence="1">
    <location>
        <begin position="23"/>
        <end position="45"/>
    </location>
</feature>
<gene>
    <name evidence="2" type="ORF">PPROV_000813900</name>
</gene>
<keyword evidence="1" id="KW-0472">Membrane</keyword>
<accession>A0A830HQI0</accession>
<dbReference type="EMBL" id="BNJQ01000024">
    <property type="protein sequence ID" value="GHP09404.1"/>
    <property type="molecule type" value="Genomic_DNA"/>
</dbReference>
<proteinExistence type="predicted"/>
<evidence type="ECO:0000256" key="1">
    <source>
        <dbReference type="SAM" id="Phobius"/>
    </source>
</evidence>
<keyword evidence="1" id="KW-0812">Transmembrane</keyword>
<protein>
    <submittedName>
        <fullName evidence="2">Uncharacterized protein</fullName>
    </submittedName>
</protein>
<sequence length="179" mass="19252">MASAHHGRGGGGGGVPLRRRSGVVFFPSLVISLRFSFTLIVFGVFAPALGVLGVSDAHSVCSSCLLEASALVSVISEYDRKREKARASAGDVGDPLGGEEGNLMMGSRRRMMHGRSELEIRDILGDLKSDLINTHEEQLETFIYEHGAGNIKGKELTRLLCVTLNQACTDDDIGIHEEL</sequence>
<keyword evidence="1" id="KW-1133">Transmembrane helix</keyword>
<reference evidence="2" key="1">
    <citation type="submission" date="2020-10" db="EMBL/GenBank/DDBJ databases">
        <title>Unveiling of a novel bifunctional photoreceptor, Dualchrome1, isolated from a cosmopolitan green alga.</title>
        <authorList>
            <person name="Suzuki S."/>
            <person name="Kawachi M."/>
        </authorList>
    </citation>
    <scope>NUCLEOTIDE SEQUENCE</scope>
    <source>
        <strain evidence="2">NIES 2893</strain>
    </source>
</reference>
<organism evidence="2 3">
    <name type="scientific">Pycnococcus provasolii</name>
    <dbReference type="NCBI Taxonomy" id="41880"/>
    <lineage>
        <taxon>Eukaryota</taxon>
        <taxon>Viridiplantae</taxon>
        <taxon>Chlorophyta</taxon>
        <taxon>Pseudoscourfieldiophyceae</taxon>
        <taxon>Pseudoscourfieldiales</taxon>
        <taxon>Pycnococcaceae</taxon>
        <taxon>Pycnococcus</taxon>
    </lineage>
</organism>
<comment type="caution">
    <text evidence="2">The sequence shown here is derived from an EMBL/GenBank/DDBJ whole genome shotgun (WGS) entry which is preliminary data.</text>
</comment>
<keyword evidence="3" id="KW-1185">Reference proteome</keyword>
<dbReference type="AlphaFoldDB" id="A0A830HQI0"/>
<name>A0A830HQI0_9CHLO</name>
<evidence type="ECO:0000313" key="3">
    <source>
        <dbReference type="Proteomes" id="UP000660262"/>
    </source>
</evidence>
<dbReference type="Proteomes" id="UP000660262">
    <property type="component" value="Unassembled WGS sequence"/>
</dbReference>
<evidence type="ECO:0000313" key="2">
    <source>
        <dbReference type="EMBL" id="GHP09404.1"/>
    </source>
</evidence>